<organism evidence="2 3">
    <name type="scientific">Polypedilum vanderplanki</name>
    <name type="common">Sleeping chironomid midge</name>
    <dbReference type="NCBI Taxonomy" id="319348"/>
    <lineage>
        <taxon>Eukaryota</taxon>
        <taxon>Metazoa</taxon>
        <taxon>Ecdysozoa</taxon>
        <taxon>Arthropoda</taxon>
        <taxon>Hexapoda</taxon>
        <taxon>Insecta</taxon>
        <taxon>Pterygota</taxon>
        <taxon>Neoptera</taxon>
        <taxon>Endopterygota</taxon>
        <taxon>Diptera</taxon>
        <taxon>Nematocera</taxon>
        <taxon>Chironomoidea</taxon>
        <taxon>Chironomidae</taxon>
        <taxon>Chironominae</taxon>
        <taxon>Polypedilum</taxon>
        <taxon>Polypedilum</taxon>
    </lineage>
</organism>
<evidence type="ECO:0000313" key="3">
    <source>
        <dbReference type="Proteomes" id="UP001107558"/>
    </source>
</evidence>
<dbReference type="Proteomes" id="UP001107558">
    <property type="component" value="Chromosome 4"/>
</dbReference>
<sequence length="243" mass="27774">MAKFYLYFLVIFSAIKFSRPLTLDCQFQTNNLKNLGSLYTCLVDNVFPLFGNIVTNISGTHQDGHNNGNVRVVKIQNSQFLNAIPRNVRSFFPNVIGISLERTSIDKLDGDELNEYGEQLVWFALTFSFLVEVPSNFFLHTPKVVNVWFSNNQIERVGNDLFTPLNTNELKIVDFLLNRCISRLAETTPNIVALIDDLRRECPLDTGTTTTTENSSNFIGNYKTLNILMFLFEIRKLLESKIL</sequence>
<gene>
    <name evidence="2" type="ORF">PVAND_015362</name>
</gene>
<feature type="signal peptide" evidence="1">
    <location>
        <begin position="1"/>
        <end position="20"/>
    </location>
</feature>
<reference evidence="2" key="1">
    <citation type="submission" date="2021-03" db="EMBL/GenBank/DDBJ databases">
        <title>Chromosome level genome of the anhydrobiotic midge Polypedilum vanderplanki.</title>
        <authorList>
            <person name="Yoshida Y."/>
            <person name="Kikawada T."/>
            <person name="Gusev O."/>
        </authorList>
    </citation>
    <scope>NUCLEOTIDE SEQUENCE</scope>
    <source>
        <strain evidence="2">NIAS01</strain>
        <tissue evidence="2">Whole body or cell culture</tissue>
    </source>
</reference>
<comment type="caution">
    <text evidence="2">The sequence shown here is derived from an EMBL/GenBank/DDBJ whole genome shotgun (WGS) entry which is preliminary data.</text>
</comment>
<protein>
    <submittedName>
        <fullName evidence="2">Uncharacterized protein</fullName>
    </submittedName>
</protein>
<evidence type="ECO:0000313" key="2">
    <source>
        <dbReference type="EMBL" id="KAG5667380.1"/>
    </source>
</evidence>
<dbReference type="AlphaFoldDB" id="A0A9J6BC18"/>
<dbReference type="EMBL" id="JADBJN010000004">
    <property type="protein sequence ID" value="KAG5667380.1"/>
    <property type="molecule type" value="Genomic_DNA"/>
</dbReference>
<dbReference type="InterPro" id="IPR032675">
    <property type="entry name" value="LRR_dom_sf"/>
</dbReference>
<proteinExistence type="predicted"/>
<evidence type="ECO:0000256" key="1">
    <source>
        <dbReference type="SAM" id="SignalP"/>
    </source>
</evidence>
<dbReference type="Gene3D" id="3.80.10.10">
    <property type="entry name" value="Ribonuclease Inhibitor"/>
    <property type="match status" value="1"/>
</dbReference>
<name>A0A9J6BC18_POLVA</name>
<keyword evidence="1" id="KW-0732">Signal</keyword>
<feature type="chain" id="PRO_5039893214" evidence="1">
    <location>
        <begin position="21"/>
        <end position="243"/>
    </location>
</feature>
<accession>A0A9J6BC18</accession>
<dbReference type="OrthoDB" id="6427626at2759"/>
<keyword evidence="3" id="KW-1185">Reference proteome</keyword>